<gene>
    <name evidence="2" type="ORF">MHA02_41380</name>
</gene>
<dbReference type="OrthoDB" id="9809693at2"/>
<dbReference type="Pfam" id="PF05443">
    <property type="entry name" value="ROS_MUCR"/>
    <property type="match status" value="1"/>
</dbReference>
<dbReference type="InterPro" id="IPR008807">
    <property type="entry name" value="ROS_MUCR"/>
</dbReference>
<dbReference type="AlphaFoldDB" id="A0A512IVM7"/>
<evidence type="ECO:0000313" key="3">
    <source>
        <dbReference type="Proteomes" id="UP000321258"/>
    </source>
</evidence>
<sequence>MAPEPTTRGTALVDLTAKIISAYVMKNHASPSEMLTLIHAVHVTISSIEAGRDRGHEWAKLKRVQESITPNALISFVDGKPYKSLKRHLASLGFDPESYREQYALPDDYPMVAPHYAARRSQIARASGLGRRKNTNLTSRK</sequence>
<dbReference type="InterPro" id="IPR041920">
    <property type="entry name" value="ROS/MUCR_sf"/>
</dbReference>
<dbReference type="Gene3D" id="1.10.10.1550">
    <property type="entry name" value="ROS/MUCR transcriptional regulator protein"/>
    <property type="match status" value="1"/>
</dbReference>
<comment type="similarity">
    <text evidence="1">Belongs to the ros/MucR family.</text>
</comment>
<protein>
    <submittedName>
        <fullName evidence="2">MucR family transcriptional regulator</fullName>
    </submittedName>
</protein>
<evidence type="ECO:0000256" key="1">
    <source>
        <dbReference type="ARBA" id="ARBA00007031"/>
    </source>
</evidence>
<dbReference type="GO" id="GO:0008270">
    <property type="term" value="F:zinc ion binding"/>
    <property type="evidence" value="ECO:0007669"/>
    <property type="project" value="InterPro"/>
</dbReference>
<dbReference type="EMBL" id="BJZT01000050">
    <property type="protein sequence ID" value="GEP01751.1"/>
    <property type="molecule type" value="Genomic_DNA"/>
</dbReference>
<dbReference type="GO" id="GO:0006355">
    <property type="term" value="P:regulation of DNA-templated transcription"/>
    <property type="evidence" value="ECO:0007669"/>
    <property type="project" value="InterPro"/>
</dbReference>
<keyword evidence="3" id="KW-1185">Reference proteome</keyword>
<organism evidence="2 3">
    <name type="scientific">Methylobacterium haplocladii</name>
    <dbReference type="NCBI Taxonomy" id="1176176"/>
    <lineage>
        <taxon>Bacteria</taxon>
        <taxon>Pseudomonadati</taxon>
        <taxon>Pseudomonadota</taxon>
        <taxon>Alphaproteobacteria</taxon>
        <taxon>Hyphomicrobiales</taxon>
        <taxon>Methylobacteriaceae</taxon>
        <taxon>Methylobacterium</taxon>
    </lineage>
</organism>
<name>A0A512IVM7_9HYPH</name>
<proteinExistence type="inferred from homology"/>
<comment type="caution">
    <text evidence="2">The sequence shown here is derived from an EMBL/GenBank/DDBJ whole genome shotgun (WGS) entry which is preliminary data.</text>
</comment>
<reference evidence="2 3" key="1">
    <citation type="submission" date="2019-07" db="EMBL/GenBank/DDBJ databases">
        <title>Whole genome shotgun sequence of Methylobacterium haplocladii NBRC 107714.</title>
        <authorList>
            <person name="Hosoyama A."/>
            <person name="Uohara A."/>
            <person name="Ohji S."/>
            <person name="Ichikawa N."/>
        </authorList>
    </citation>
    <scope>NUCLEOTIDE SEQUENCE [LARGE SCALE GENOMIC DNA]</scope>
    <source>
        <strain evidence="2 3">NBRC 107714</strain>
    </source>
</reference>
<evidence type="ECO:0000313" key="2">
    <source>
        <dbReference type="EMBL" id="GEP01751.1"/>
    </source>
</evidence>
<dbReference type="Proteomes" id="UP000321258">
    <property type="component" value="Unassembled WGS sequence"/>
</dbReference>
<dbReference type="GO" id="GO:0003677">
    <property type="term" value="F:DNA binding"/>
    <property type="evidence" value="ECO:0007669"/>
    <property type="project" value="InterPro"/>
</dbReference>
<accession>A0A512IVM7</accession>